<keyword evidence="8" id="KW-0175">Coiled coil</keyword>
<feature type="compositionally biased region" description="Low complexity" evidence="9">
    <location>
        <begin position="831"/>
        <end position="852"/>
    </location>
</feature>
<evidence type="ECO:0000256" key="3">
    <source>
        <dbReference type="ARBA" id="ARBA00022737"/>
    </source>
</evidence>
<evidence type="ECO:0000256" key="6">
    <source>
        <dbReference type="ARBA" id="ARBA00023242"/>
    </source>
</evidence>
<evidence type="ECO:0000256" key="8">
    <source>
        <dbReference type="SAM" id="Coils"/>
    </source>
</evidence>
<feature type="compositionally biased region" description="Acidic residues" evidence="9">
    <location>
        <begin position="1"/>
        <end position="15"/>
    </location>
</feature>
<dbReference type="SUPFAM" id="SSF48452">
    <property type="entry name" value="TPR-like"/>
    <property type="match status" value="1"/>
</dbReference>
<protein>
    <submittedName>
        <fullName evidence="11">Squamous cell carcinoma antigen recognized by T-cells 3</fullName>
    </submittedName>
</protein>
<evidence type="ECO:0000313" key="11">
    <source>
        <dbReference type="EMBL" id="GIY48785.1"/>
    </source>
</evidence>
<organism evidence="11 12">
    <name type="scientific">Caerostris darwini</name>
    <dbReference type="NCBI Taxonomy" id="1538125"/>
    <lineage>
        <taxon>Eukaryota</taxon>
        <taxon>Metazoa</taxon>
        <taxon>Ecdysozoa</taxon>
        <taxon>Arthropoda</taxon>
        <taxon>Chelicerata</taxon>
        <taxon>Arachnida</taxon>
        <taxon>Araneae</taxon>
        <taxon>Araneomorphae</taxon>
        <taxon>Entelegynae</taxon>
        <taxon>Araneoidea</taxon>
        <taxon>Araneidae</taxon>
        <taxon>Caerostris</taxon>
    </lineage>
</organism>
<dbReference type="PANTHER" id="PTHR17204:SF25">
    <property type="entry name" value="RRM DOMAIN-CONTAINING PROTEIN"/>
    <property type="match status" value="1"/>
</dbReference>
<dbReference type="Gene3D" id="3.30.70.330">
    <property type="match status" value="2"/>
</dbReference>
<proteinExistence type="predicted"/>
<evidence type="ECO:0000259" key="10">
    <source>
        <dbReference type="PROSITE" id="PS50102"/>
    </source>
</evidence>
<dbReference type="SMART" id="SM00386">
    <property type="entry name" value="HAT"/>
    <property type="match status" value="8"/>
</dbReference>
<dbReference type="GO" id="GO:0006397">
    <property type="term" value="P:mRNA processing"/>
    <property type="evidence" value="ECO:0007669"/>
    <property type="project" value="UniProtKB-KW"/>
</dbReference>
<dbReference type="CDD" id="cd12391">
    <property type="entry name" value="RRM1_SART3"/>
    <property type="match status" value="1"/>
</dbReference>
<evidence type="ECO:0000256" key="7">
    <source>
        <dbReference type="PROSITE-ProRule" id="PRU00176"/>
    </source>
</evidence>
<dbReference type="InterPro" id="IPR034218">
    <property type="entry name" value="SART3_RRM2"/>
</dbReference>
<dbReference type="Pfam" id="PF05843">
    <property type="entry name" value="Suf"/>
    <property type="match status" value="1"/>
</dbReference>
<evidence type="ECO:0000256" key="5">
    <source>
        <dbReference type="ARBA" id="ARBA00023187"/>
    </source>
</evidence>
<keyword evidence="3" id="KW-0677">Repeat</keyword>
<comment type="subcellular location">
    <subcellularLocation>
        <location evidence="1">Nucleus</location>
    </subcellularLocation>
</comment>
<feature type="region of interest" description="Disordered" evidence="9">
    <location>
        <begin position="546"/>
        <end position="642"/>
    </location>
</feature>
<dbReference type="GO" id="GO:0005634">
    <property type="term" value="C:nucleus"/>
    <property type="evidence" value="ECO:0007669"/>
    <property type="project" value="UniProtKB-SubCell"/>
</dbReference>
<dbReference type="Pfam" id="PF16605">
    <property type="entry name" value="LSM_int_assoc"/>
    <property type="match status" value="1"/>
</dbReference>
<dbReference type="EMBL" id="BPLQ01010149">
    <property type="protein sequence ID" value="GIY48785.1"/>
    <property type="molecule type" value="Genomic_DNA"/>
</dbReference>
<feature type="compositionally biased region" description="Polar residues" evidence="9">
    <location>
        <begin position="873"/>
        <end position="888"/>
    </location>
</feature>
<dbReference type="Proteomes" id="UP001054837">
    <property type="component" value="Unassembled WGS sequence"/>
</dbReference>
<dbReference type="InterPro" id="IPR034217">
    <property type="entry name" value="SART3_RRM1"/>
</dbReference>
<dbReference type="Pfam" id="PF00076">
    <property type="entry name" value="RRM_1"/>
    <property type="match status" value="2"/>
</dbReference>
<accession>A0AAV4TV21</accession>
<dbReference type="PANTHER" id="PTHR17204">
    <property type="entry name" value="PRE-MRNA PROCESSING PROTEIN PRP39-RELATED"/>
    <property type="match status" value="1"/>
</dbReference>
<dbReference type="PROSITE" id="PS50102">
    <property type="entry name" value="RRM"/>
    <property type="match status" value="2"/>
</dbReference>
<dbReference type="InterPro" id="IPR035979">
    <property type="entry name" value="RBD_domain_sf"/>
</dbReference>
<dbReference type="CDD" id="cd12392">
    <property type="entry name" value="RRM2_SART3"/>
    <property type="match status" value="1"/>
</dbReference>
<feature type="compositionally biased region" description="Acidic residues" evidence="9">
    <location>
        <begin position="23"/>
        <end position="34"/>
    </location>
</feature>
<feature type="region of interest" description="Disordered" evidence="9">
    <location>
        <begin position="817"/>
        <end position="908"/>
    </location>
</feature>
<name>A0AAV4TV21_9ARAC</name>
<dbReference type="GO" id="GO:0008380">
    <property type="term" value="P:RNA splicing"/>
    <property type="evidence" value="ECO:0007669"/>
    <property type="project" value="UniProtKB-KW"/>
</dbReference>
<dbReference type="InterPro" id="IPR000504">
    <property type="entry name" value="RRM_dom"/>
</dbReference>
<evidence type="ECO:0000256" key="4">
    <source>
        <dbReference type="ARBA" id="ARBA00022884"/>
    </source>
</evidence>
<dbReference type="InterPro" id="IPR012677">
    <property type="entry name" value="Nucleotide-bd_a/b_plait_sf"/>
</dbReference>
<evidence type="ECO:0000256" key="1">
    <source>
        <dbReference type="ARBA" id="ARBA00004123"/>
    </source>
</evidence>
<keyword evidence="12" id="KW-1185">Reference proteome</keyword>
<dbReference type="InterPro" id="IPR011990">
    <property type="entry name" value="TPR-like_helical_dom_sf"/>
</dbReference>
<dbReference type="InterPro" id="IPR003107">
    <property type="entry name" value="HAT"/>
</dbReference>
<evidence type="ECO:0000256" key="9">
    <source>
        <dbReference type="SAM" id="MobiDB-lite"/>
    </source>
</evidence>
<dbReference type="InterPro" id="IPR008847">
    <property type="entry name" value="Suf"/>
</dbReference>
<feature type="compositionally biased region" description="Polar residues" evidence="9">
    <location>
        <begin position="595"/>
        <end position="605"/>
    </location>
</feature>
<evidence type="ECO:0000313" key="12">
    <source>
        <dbReference type="Proteomes" id="UP001054837"/>
    </source>
</evidence>
<feature type="coiled-coil region" evidence="8">
    <location>
        <begin position="508"/>
        <end position="535"/>
    </location>
</feature>
<keyword evidence="2" id="KW-0507">mRNA processing</keyword>
<keyword evidence="6" id="KW-0539">Nucleus</keyword>
<evidence type="ECO:0000256" key="2">
    <source>
        <dbReference type="ARBA" id="ARBA00022664"/>
    </source>
</evidence>
<dbReference type="Gene3D" id="1.25.40.10">
    <property type="entry name" value="Tetratricopeptide repeat domain"/>
    <property type="match status" value="2"/>
</dbReference>
<feature type="domain" description="RRM" evidence="10">
    <location>
        <begin position="744"/>
        <end position="821"/>
    </location>
</feature>
<keyword evidence="4 7" id="KW-0694">RNA-binding</keyword>
<feature type="region of interest" description="Disordered" evidence="9">
    <location>
        <begin position="1"/>
        <end position="34"/>
    </location>
</feature>
<dbReference type="SUPFAM" id="SSF54928">
    <property type="entry name" value="RNA-binding domain, RBD"/>
    <property type="match status" value="2"/>
</dbReference>
<comment type="caution">
    <text evidence="11">The sequence shown here is derived from an EMBL/GenBank/DDBJ whole genome shotgun (WGS) entry which is preliminary data.</text>
</comment>
<sequence length="908" mass="105651">MEVDEDLEINEDEDTFSNSAEGSSEDSDDDDDEDKISLLQRQIEASPYTYENHVKLISVCRKEKEYEELFAARERMSELFPMTPELWIDWINDERKVGSSELDLRTRLNSLYERALKDYPSVSIWSEYGQFAIGTIGDSFPKCDLDRVREIFERAITSVGIHVVQGSLIWESFRELEVYWLIQLKNNEAASKEIRDQEERIFGLFKRQLSVPLLDMESTYTELKEFKFTEFQIDGSQDYGYYKALAKLKELKPFEDALYNSEYPHYEEYKKYIQHEKDKGEPIRVQSVFERALMENCLQDDLWMDYTKYMDYIVKIPDMSLIVHERAVRNCPWSVKLWVGYVKALERFEQPHEKITKSLETALGMGHTKAEDFKELWLTYFDYLRRKIDKEEESKSKDTPIDFKDILDVFDRAITQMKHYFWGSESESVILKYYIFFMAKYKKDIESARKLWRELIDHGHKEEANMWLDFVNFERLYGDATHYRKLLLQAITRVSDWQETFVDLLITFERQEGTLESFEKSLEKCEAQMKIVNAKRYKAIEEAEARFEKRKSSSKRQTKGSKNEQPSKSEEPKSLVKMDSEGFKIPPVPEKSHHSPNSKQDTPMDSDSIGRKRLFEEEEEKQESKRRKVETSDSHGTTIAHDPLKDDRTVFISNLSYDSDEESIKDFFSKMGELEEVRLVRDYKGRSKGYCYVVYKSQESVKQALTKDRELLDGRPVLISPCEDRKNKNLSQSKFKFGTGLERKKLFVKGLPFTTTKEDLKTMFEEHGPLKDIRIVTYRNGHSKGLAYIEYEDETSAGNAVVKLDGTQIKDNVISVAISNPPPRKPKREFSNAPSSVSLSSSLGSGSGASKGPRGRGRTQLSLLPRSVMRPTATANASNGSIQNGKNSDTQEKQKPLSNSDFSKMLRK</sequence>
<reference evidence="11 12" key="1">
    <citation type="submission" date="2021-06" db="EMBL/GenBank/DDBJ databases">
        <title>Caerostris darwini draft genome.</title>
        <authorList>
            <person name="Kono N."/>
            <person name="Arakawa K."/>
        </authorList>
    </citation>
    <scope>NUCLEOTIDE SEQUENCE [LARGE SCALE GENOMIC DNA]</scope>
</reference>
<feature type="compositionally biased region" description="Basic and acidic residues" evidence="9">
    <location>
        <begin position="561"/>
        <end position="582"/>
    </location>
</feature>
<dbReference type="AlphaFoldDB" id="A0AAV4TV21"/>
<dbReference type="GO" id="GO:0003723">
    <property type="term" value="F:RNA binding"/>
    <property type="evidence" value="ECO:0007669"/>
    <property type="project" value="UniProtKB-UniRule"/>
</dbReference>
<keyword evidence="5" id="KW-0508">mRNA splicing</keyword>
<gene>
    <name evidence="11" type="primary">Sart3</name>
    <name evidence="11" type="ORF">CDAR_315051</name>
</gene>
<dbReference type="SMART" id="SM00360">
    <property type="entry name" value="RRM"/>
    <property type="match status" value="2"/>
</dbReference>
<feature type="domain" description="RRM" evidence="10">
    <location>
        <begin position="648"/>
        <end position="724"/>
    </location>
</feature>